<protein>
    <submittedName>
        <fullName evidence="1">Uncharacterized protein</fullName>
    </submittedName>
</protein>
<proteinExistence type="predicted"/>
<evidence type="ECO:0000313" key="2">
    <source>
        <dbReference type="Proteomes" id="UP001056120"/>
    </source>
</evidence>
<reference evidence="1 2" key="2">
    <citation type="journal article" date="2022" name="Mol. Ecol. Resour.">
        <title>The genomes of chicory, endive, great burdock and yacon provide insights into Asteraceae paleo-polyploidization history and plant inulin production.</title>
        <authorList>
            <person name="Fan W."/>
            <person name="Wang S."/>
            <person name="Wang H."/>
            <person name="Wang A."/>
            <person name="Jiang F."/>
            <person name="Liu H."/>
            <person name="Zhao H."/>
            <person name="Xu D."/>
            <person name="Zhang Y."/>
        </authorList>
    </citation>
    <scope>NUCLEOTIDE SEQUENCE [LARGE SCALE GENOMIC DNA]</scope>
    <source>
        <strain evidence="2">cv. Yunnan</strain>
        <tissue evidence="1">Leaves</tissue>
    </source>
</reference>
<gene>
    <name evidence="1" type="ORF">L1987_52650</name>
</gene>
<dbReference type="EMBL" id="CM042034">
    <property type="protein sequence ID" value="KAI3762225.1"/>
    <property type="molecule type" value="Genomic_DNA"/>
</dbReference>
<organism evidence="1 2">
    <name type="scientific">Smallanthus sonchifolius</name>
    <dbReference type="NCBI Taxonomy" id="185202"/>
    <lineage>
        <taxon>Eukaryota</taxon>
        <taxon>Viridiplantae</taxon>
        <taxon>Streptophyta</taxon>
        <taxon>Embryophyta</taxon>
        <taxon>Tracheophyta</taxon>
        <taxon>Spermatophyta</taxon>
        <taxon>Magnoliopsida</taxon>
        <taxon>eudicotyledons</taxon>
        <taxon>Gunneridae</taxon>
        <taxon>Pentapetalae</taxon>
        <taxon>asterids</taxon>
        <taxon>campanulids</taxon>
        <taxon>Asterales</taxon>
        <taxon>Asteraceae</taxon>
        <taxon>Asteroideae</taxon>
        <taxon>Heliantheae alliance</taxon>
        <taxon>Millerieae</taxon>
        <taxon>Smallanthus</taxon>
    </lineage>
</organism>
<name>A0ACB9ETT8_9ASTR</name>
<comment type="caution">
    <text evidence="1">The sequence shown here is derived from an EMBL/GenBank/DDBJ whole genome shotgun (WGS) entry which is preliminary data.</text>
</comment>
<accession>A0ACB9ETT8</accession>
<evidence type="ECO:0000313" key="1">
    <source>
        <dbReference type="EMBL" id="KAI3762225.1"/>
    </source>
</evidence>
<dbReference type="Proteomes" id="UP001056120">
    <property type="component" value="Linkage Group LG17"/>
</dbReference>
<reference evidence="2" key="1">
    <citation type="journal article" date="2022" name="Mol. Ecol. Resour.">
        <title>The genomes of chicory, endive, great burdock and yacon provide insights into Asteraceae palaeo-polyploidization history and plant inulin production.</title>
        <authorList>
            <person name="Fan W."/>
            <person name="Wang S."/>
            <person name="Wang H."/>
            <person name="Wang A."/>
            <person name="Jiang F."/>
            <person name="Liu H."/>
            <person name="Zhao H."/>
            <person name="Xu D."/>
            <person name="Zhang Y."/>
        </authorList>
    </citation>
    <scope>NUCLEOTIDE SEQUENCE [LARGE SCALE GENOMIC DNA]</scope>
    <source>
        <strain evidence="2">cv. Yunnan</strain>
    </source>
</reference>
<sequence>MVAVALFVGFVVGALVVIGVEVVGVLFVIRKLGEKAVKEDVKVVQSASEELQFQFPNKQGSVWVLEKEKIPKSSQSTDKNSRQEKRKIEIVEVTPVRKHASIKDKSLVITEPDGTHTKISLLGCIVEAVSATNLPSRKWAKKYPIKVENKSSAIYHGSKLFYMYFETSCEKESWCKALRLASCDDKEKLIWFYKARAEFHSYLASLNVEYPTFLKPSIGFNPEIGDRSIKLDGSSSKVRHFFKKLAKKTSKAGREDKKFIENSVGGSSRLSQTEKKPNYGAEEKIIQAVTAGQIPSGSRNLGSQSSDANPDDKVSSDDGTLCCNLLISRLFFDAKSNVDLRNSIQARIQRTLSAIRTPSYIGEIICTGVNPGIIPPYIHGMRVLPSDLKEVVAMEIDVEYYGGVVLDIETRLEVQELENRDSKSVDDVTTDILEGIEYSGEELKLNEQTNQPMDQKGDGIRKLEDTKSFKGNEQASSTVPKWKSVLNSVAKQVSQVPLSLAIRVTTLRGTLRVHIKPPPSDQIWFGFTSMPDIDFSLESSVGDHKITSGHIALFIISKFKAAIRETMVLPNSESVMIPFMIAEKDDWVPQKTAPFIWTNPEQTTEPTTEPTVTHEVHRNETHPQEPHHVHTSSKSSTETTHDKTTLNQSDDEKSSANDDEKTMLLESDDQPPPQAVVAAAEENQAPTFPTCQHPSPPPQPQAMVVATMEENSETSEGDDAKLRRMGTRAKMLGLRKKVGEKLEEKRRNFEEKGRHIVEKMRGPGAGGI</sequence>
<keyword evidence="2" id="KW-1185">Reference proteome</keyword>